<dbReference type="SUPFAM" id="SSF54427">
    <property type="entry name" value="NTF2-like"/>
    <property type="match status" value="1"/>
</dbReference>
<sequence length="129" mass="14273">MPSSDHEAIASLLALYEKALNTSDLPLTMSIWTQDGVFMQPGYPSHIGTAAIKKAYTGLYALVEHNVHISVEEVQIMSADWAFARTRVSGNVVFAEDGRVENDTVQQLLVLKREGDGWKIARYSFSPMA</sequence>
<feature type="domain" description="DUF4440" evidence="1">
    <location>
        <begin position="9"/>
        <end position="120"/>
    </location>
</feature>
<evidence type="ECO:0000313" key="2">
    <source>
        <dbReference type="EMBL" id="KZP23734.1"/>
    </source>
</evidence>
<dbReference type="Proteomes" id="UP000076532">
    <property type="component" value="Unassembled WGS sequence"/>
</dbReference>
<proteinExistence type="predicted"/>
<accession>A0A166M824</accession>
<organism evidence="2 3">
    <name type="scientific">Athelia psychrophila</name>
    <dbReference type="NCBI Taxonomy" id="1759441"/>
    <lineage>
        <taxon>Eukaryota</taxon>
        <taxon>Fungi</taxon>
        <taxon>Dikarya</taxon>
        <taxon>Basidiomycota</taxon>
        <taxon>Agaricomycotina</taxon>
        <taxon>Agaricomycetes</taxon>
        <taxon>Agaricomycetidae</taxon>
        <taxon>Atheliales</taxon>
        <taxon>Atheliaceae</taxon>
        <taxon>Athelia</taxon>
    </lineage>
</organism>
<protein>
    <submittedName>
        <fullName evidence="2">NTF2-like protein</fullName>
    </submittedName>
</protein>
<dbReference type="EMBL" id="KV417530">
    <property type="protein sequence ID" value="KZP23734.1"/>
    <property type="molecule type" value="Genomic_DNA"/>
</dbReference>
<dbReference type="AlphaFoldDB" id="A0A166M824"/>
<dbReference type="InterPro" id="IPR032710">
    <property type="entry name" value="NTF2-like_dom_sf"/>
</dbReference>
<gene>
    <name evidence="2" type="ORF">FIBSPDRAFT_857869</name>
</gene>
<reference evidence="2 3" key="1">
    <citation type="journal article" date="2016" name="Mol. Biol. Evol.">
        <title>Comparative Genomics of Early-Diverging Mushroom-Forming Fungi Provides Insights into the Origins of Lignocellulose Decay Capabilities.</title>
        <authorList>
            <person name="Nagy L.G."/>
            <person name="Riley R."/>
            <person name="Tritt A."/>
            <person name="Adam C."/>
            <person name="Daum C."/>
            <person name="Floudas D."/>
            <person name="Sun H."/>
            <person name="Yadav J.S."/>
            <person name="Pangilinan J."/>
            <person name="Larsson K.H."/>
            <person name="Matsuura K."/>
            <person name="Barry K."/>
            <person name="Labutti K."/>
            <person name="Kuo R."/>
            <person name="Ohm R.A."/>
            <person name="Bhattacharya S.S."/>
            <person name="Shirouzu T."/>
            <person name="Yoshinaga Y."/>
            <person name="Martin F.M."/>
            <person name="Grigoriev I.V."/>
            <person name="Hibbett D.S."/>
        </authorList>
    </citation>
    <scope>NUCLEOTIDE SEQUENCE [LARGE SCALE GENOMIC DNA]</scope>
    <source>
        <strain evidence="2 3">CBS 109695</strain>
    </source>
</reference>
<evidence type="ECO:0000313" key="3">
    <source>
        <dbReference type="Proteomes" id="UP000076532"/>
    </source>
</evidence>
<evidence type="ECO:0000259" key="1">
    <source>
        <dbReference type="Pfam" id="PF14534"/>
    </source>
</evidence>
<dbReference type="Pfam" id="PF14534">
    <property type="entry name" value="DUF4440"/>
    <property type="match status" value="1"/>
</dbReference>
<dbReference type="OrthoDB" id="332863at2759"/>
<dbReference type="InterPro" id="IPR027843">
    <property type="entry name" value="DUF4440"/>
</dbReference>
<dbReference type="CDD" id="cd00531">
    <property type="entry name" value="NTF2_like"/>
    <property type="match status" value="1"/>
</dbReference>
<dbReference type="Gene3D" id="3.10.450.50">
    <property type="match status" value="1"/>
</dbReference>
<keyword evidence="3" id="KW-1185">Reference proteome</keyword>
<name>A0A166M824_9AGAM</name>
<dbReference type="NCBIfam" id="TIGR02246">
    <property type="entry name" value="SgcJ/EcaC family oxidoreductase"/>
    <property type="match status" value="1"/>
</dbReference>
<dbReference type="InterPro" id="IPR011944">
    <property type="entry name" value="Steroid_delta5-4_isomerase"/>
</dbReference>